<name>A0A024TS16_9STRA</name>
<reference evidence="2" key="1">
    <citation type="submission" date="2013-12" db="EMBL/GenBank/DDBJ databases">
        <title>The Genome Sequence of Aphanomyces invadans NJM9701.</title>
        <authorList>
            <consortium name="The Broad Institute Genomics Platform"/>
            <person name="Russ C."/>
            <person name="Tyler B."/>
            <person name="van West P."/>
            <person name="Dieguez-Uribeondo J."/>
            <person name="Young S.K."/>
            <person name="Zeng Q."/>
            <person name="Gargeya S."/>
            <person name="Fitzgerald M."/>
            <person name="Abouelleil A."/>
            <person name="Alvarado L."/>
            <person name="Chapman S.B."/>
            <person name="Gainer-Dewar J."/>
            <person name="Goldberg J."/>
            <person name="Griggs A."/>
            <person name="Gujja S."/>
            <person name="Hansen M."/>
            <person name="Howarth C."/>
            <person name="Imamovic A."/>
            <person name="Ireland A."/>
            <person name="Larimer J."/>
            <person name="McCowan C."/>
            <person name="Murphy C."/>
            <person name="Pearson M."/>
            <person name="Poon T.W."/>
            <person name="Priest M."/>
            <person name="Roberts A."/>
            <person name="Saif S."/>
            <person name="Shea T."/>
            <person name="Sykes S."/>
            <person name="Wortman J."/>
            <person name="Nusbaum C."/>
            <person name="Birren B."/>
        </authorList>
    </citation>
    <scope>NUCLEOTIDE SEQUENCE [LARGE SCALE GENOMIC DNA]</scope>
    <source>
        <strain evidence="2">NJM9701</strain>
    </source>
</reference>
<feature type="chain" id="PRO_5012633161" description="Apple domain-containing protein" evidence="1">
    <location>
        <begin position="16"/>
        <end position="90"/>
    </location>
</feature>
<gene>
    <name evidence="2" type="ORF">H310_09780</name>
</gene>
<organism evidence="2">
    <name type="scientific">Aphanomyces invadans</name>
    <dbReference type="NCBI Taxonomy" id="157072"/>
    <lineage>
        <taxon>Eukaryota</taxon>
        <taxon>Sar</taxon>
        <taxon>Stramenopiles</taxon>
        <taxon>Oomycota</taxon>
        <taxon>Saprolegniomycetes</taxon>
        <taxon>Saprolegniales</taxon>
        <taxon>Verrucalvaceae</taxon>
        <taxon>Aphanomyces</taxon>
    </lineage>
</organism>
<sequence length="90" mass="9748">MKLLVLAAAASVSAATMTGANSTTRTFNCSQGKDFRLIGDVSNIAKPTAQDCQAECGANCNALTYYNGVCYLKWLTLEQIRTQLTDNDQY</sequence>
<dbReference type="VEuPathDB" id="FungiDB:H310_09780"/>
<evidence type="ECO:0000313" key="2">
    <source>
        <dbReference type="EMBL" id="ETV96915.1"/>
    </source>
</evidence>
<dbReference type="GeneID" id="20086830"/>
<dbReference type="RefSeq" id="XP_008874161.1">
    <property type="nucleotide sequence ID" value="XM_008875939.1"/>
</dbReference>
<evidence type="ECO:0008006" key="3">
    <source>
        <dbReference type="Google" id="ProtNLM"/>
    </source>
</evidence>
<accession>A0A024TS16</accession>
<dbReference type="AlphaFoldDB" id="A0A024TS16"/>
<evidence type="ECO:0000256" key="1">
    <source>
        <dbReference type="SAM" id="SignalP"/>
    </source>
</evidence>
<protein>
    <recommendedName>
        <fullName evidence="3">Apple domain-containing protein</fullName>
    </recommendedName>
</protein>
<proteinExistence type="predicted"/>
<dbReference type="EMBL" id="KI913974">
    <property type="protein sequence ID" value="ETV96915.1"/>
    <property type="molecule type" value="Genomic_DNA"/>
</dbReference>
<keyword evidence="1" id="KW-0732">Signal</keyword>
<feature type="signal peptide" evidence="1">
    <location>
        <begin position="1"/>
        <end position="15"/>
    </location>
</feature>